<dbReference type="OMA" id="EVWASYN"/>
<feature type="compositionally biased region" description="Acidic residues" evidence="6">
    <location>
        <begin position="24"/>
        <end position="49"/>
    </location>
</feature>
<comment type="subcellular location">
    <subcellularLocation>
        <location evidence="1">Nucleus</location>
    </subcellularLocation>
</comment>
<dbReference type="PANTHER" id="PTHR46652:SF3">
    <property type="entry name" value="LEUCINE-RICH REPEAT-CONTAINING PROTEIN 9"/>
    <property type="match status" value="1"/>
</dbReference>
<name>A1CRI3_ASPCL</name>
<dbReference type="Pfam" id="PF13516">
    <property type="entry name" value="LRR_6"/>
    <property type="match status" value="1"/>
</dbReference>
<reference evidence="7 8" key="1">
    <citation type="journal article" date="2008" name="PLoS Genet.">
        <title>Genomic islands in the pathogenic filamentous fungus Aspergillus fumigatus.</title>
        <authorList>
            <person name="Fedorova N.D."/>
            <person name="Khaldi N."/>
            <person name="Joardar V.S."/>
            <person name="Maiti R."/>
            <person name="Amedeo P."/>
            <person name="Anderson M.J."/>
            <person name="Crabtree J."/>
            <person name="Silva J.C."/>
            <person name="Badger J.H."/>
            <person name="Albarraq A."/>
            <person name="Angiuoli S."/>
            <person name="Bussey H."/>
            <person name="Bowyer P."/>
            <person name="Cotty P.J."/>
            <person name="Dyer P.S."/>
            <person name="Egan A."/>
            <person name="Galens K."/>
            <person name="Fraser-Liggett C.M."/>
            <person name="Haas B.J."/>
            <person name="Inman J.M."/>
            <person name="Kent R."/>
            <person name="Lemieux S."/>
            <person name="Malavazi I."/>
            <person name="Orvis J."/>
            <person name="Roemer T."/>
            <person name="Ronning C.M."/>
            <person name="Sundaram J.P."/>
            <person name="Sutton G."/>
            <person name="Turner G."/>
            <person name="Venter J.C."/>
            <person name="White O.R."/>
            <person name="Whitty B.R."/>
            <person name="Youngman P."/>
            <person name="Wolfe K.H."/>
            <person name="Goldman G.H."/>
            <person name="Wortman J.R."/>
            <person name="Jiang B."/>
            <person name="Denning D.W."/>
            <person name="Nierman W.C."/>
        </authorList>
    </citation>
    <scope>NUCLEOTIDE SEQUENCE [LARGE SCALE GENOMIC DNA]</scope>
    <source>
        <strain evidence="8">ATCC 1007 / CBS 513.65 / DSM 816 / NCTC 3887 / NRRL 1</strain>
    </source>
</reference>
<dbReference type="GO" id="GO:0005634">
    <property type="term" value="C:nucleus"/>
    <property type="evidence" value="ECO:0007669"/>
    <property type="project" value="UniProtKB-SubCell"/>
</dbReference>
<dbReference type="RefSeq" id="XP_001269680.1">
    <property type="nucleotide sequence ID" value="XM_001269679.1"/>
</dbReference>
<dbReference type="FunFam" id="3.80.10.10:FF:000055">
    <property type="entry name" value="Protein phosphatase 1 regulatory subunit 7"/>
    <property type="match status" value="1"/>
</dbReference>
<accession>A1CRI3</accession>
<evidence type="ECO:0000256" key="6">
    <source>
        <dbReference type="SAM" id="MobiDB-lite"/>
    </source>
</evidence>
<dbReference type="InterPro" id="IPR025875">
    <property type="entry name" value="Leu-rich_rpt_4"/>
</dbReference>
<dbReference type="GO" id="GO:0045842">
    <property type="term" value="P:positive regulation of mitotic metaphase/anaphase transition"/>
    <property type="evidence" value="ECO:0007669"/>
    <property type="project" value="EnsemblFungi"/>
</dbReference>
<dbReference type="InterPro" id="IPR050836">
    <property type="entry name" value="SDS22/Internalin_LRR"/>
</dbReference>
<gene>
    <name evidence="7" type="ORF">ACLA_029870</name>
</gene>
<protein>
    <submittedName>
        <fullName evidence="7">Protein phosphatase PP1 regulatory subunit Sds22, putative</fullName>
    </submittedName>
</protein>
<dbReference type="SMART" id="SM00369">
    <property type="entry name" value="LRR_TYP"/>
    <property type="match status" value="5"/>
</dbReference>
<evidence type="ECO:0000313" key="8">
    <source>
        <dbReference type="Proteomes" id="UP000006701"/>
    </source>
</evidence>
<dbReference type="EMBL" id="DS027059">
    <property type="protein sequence ID" value="EAW08254.1"/>
    <property type="molecule type" value="Genomic_DNA"/>
</dbReference>
<evidence type="ECO:0000256" key="3">
    <source>
        <dbReference type="ARBA" id="ARBA00022737"/>
    </source>
</evidence>
<dbReference type="VEuPathDB" id="FungiDB:ACLA_029870"/>
<dbReference type="GeneID" id="4700743"/>
<dbReference type="Pfam" id="PF12799">
    <property type="entry name" value="LRR_4"/>
    <property type="match status" value="2"/>
</dbReference>
<keyword evidence="3" id="KW-0677">Repeat</keyword>
<dbReference type="PANTHER" id="PTHR46652">
    <property type="entry name" value="LEUCINE-RICH REPEAT AND IQ DOMAIN-CONTAINING PROTEIN 1-RELATED"/>
    <property type="match status" value="1"/>
</dbReference>
<dbReference type="PROSITE" id="PS51450">
    <property type="entry name" value="LRR"/>
    <property type="match status" value="7"/>
</dbReference>
<sequence length="351" mass="40175">MKDSKGWDGKLRVEPKATITNPEALEDPEYSDSDAPPVEEIEADEDLLEDEDRDTPDIDLVHCRIRSIPALRLERFTKLQRICLRQNQITRIEFPSEIAPTMLELDLYDNLISHMRGLDDFRDLTSLDLSFNKIKHIKNISHLVHLTDLYFVQDRISKIEGLEGLTKLRNLELGANRIREIENLETLAALEELWLGKNKITEMKNLDALSNLRIISIQSNRLTSITGLSSLQNLEELYLSHNAITDLSGLESNTALRVLDFSNNQVSKLEHISHLKNLEELWASNNQLASFEEVERELKDTKTLNTVYFEGNPLQTKGPAVYRNKVRLALPQIMQIDASKFGLKLYEENGG</sequence>
<organism evidence="7 8">
    <name type="scientific">Aspergillus clavatus (strain ATCC 1007 / CBS 513.65 / DSM 816 / NCTC 3887 / NRRL 1 / QM 1276 / 107)</name>
    <dbReference type="NCBI Taxonomy" id="344612"/>
    <lineage>
        <taxon>Eukaryota</taxon>
        <taxon>Fungi</taxon>
        <taxon>Dikarya</taxon>
        <taxon>Ascomycota</taxon>
        <taxon>Pezizomycotina</taxon>
        <taxon>Eurotiomycetes</taxon>
        <taxon>Eurotiomycetidae</taxon>
        <taxon>Eurotiales</taxon>
        <taxon>Aspergillaceae</taxon>
        <taxon>Aspergillus</taxon>
        <taxon>Aspergillus subgen. Fumigati</taxon>
    </lineage>
</organism>
<dbReference type="InterPro" id="IPR003591">
    <property type="entry name" value="Leu-rich_rpt_typical-subtyp"/>
</dbReference>
<keyword evidence="8" id="KW-1185">Reference proteome</keyword>
<comment type="similarity">
    <text evidence="5">Belongs to the SDS22 family.</text>
</comment>
<evidence type="ECO:0000256" key="2">
    <source>
        <dbReference type="ARBA" id="ARBA00022614"/>
    </source>
</evidence>
<dbReference type="Proteomes" id="UP000006701">
    <property type="component" value="Unassembled WGS sequence"/>
</dbReference>
<dbReference type="HOGENOM" id="CLU_044236_0_0_1"/>
<dbReference type="AlphaFoldDB" id="A1CRI3"/>
<keyword evidence="2" id="KW-0433">Leucine-rich repeat</keyword>
<evidence type="ECO:0000313" key="7">
    <source>
        <dbReference type="EMBL" id="EAW08254.1"/>
    </source>
</evidence>
<dbReference type="GO" id="GO:0072542">
    <property type="term" value="F:protein phosphatase activator activity"/>
    <property type="evidence" value="ECO:0007669"/>
    <property type="project" value="EnsemblFungi"/>
</dbReference>
<dbReference type="SMART" id="SM00365">
    <property type="entry name" value="LRR_SD22"/>
    <property type="match status" value="10"/>
</dbReference>
<evidence type="ECO:0000256" key="5">
    <source>
        <dbReference type="ARBA" id="ARBA00023460"/>
    </source>
</evidence>
<dbReference type="Gene3D" id="3.80.10.10">
    <property type="entry name" value="Ribonuclease Inhibitor"/>
    <property type="match status" value="2"/>
</dbReference>
<evidence type="ECO:0000256" key="1">
    <source>
        <dbReference type="ARBA" id="ARBA00004123"/>
    </source>
</evidence>
<dbReference type="InterPro" id="IPR001611">
    <property type="entry name" value="Leu-rich_rpt"/>
</dbReference>
<dbReference type="InterPro" id="IPR032675">
    <property type="entry name" value="LRR_dom_sf"/>
</dbReference>
<dbReference type="eggNOG" id="KOG0531">
    <property type="taxonomic scope" value="Eukaryota"/>
</dbReference>
<evidence type="ECO:0000256" key="4">
    <source>
        <dbReference type="ARBA" id="ARBA00023242"/>
    </source>
</evidence>
<dbReference type="STRING" id="344612.A1CRI3"/>
<feature type="region of interest" description="Disordered" evidence="6">
    <location>
        <begin position="1"/>
        <end position="49"/>
    </location>
</feature>
<feature type="compositionally biased region" description="Basic and acidic residues" evidence="6">
    <location>
        <begin position="1"/>
        <end position="15"/>
    </location>
</feature>
<dbReference type="FunFam" id="3.80.10.10:FF:000446">
    <property type="entry name" value="Protein phosphatase 1 regulatory subunit SDS22"/>
    <property type="match status" value="1"/>
</dbReference>
<keyword evidence="4" id="KW-0539">Nucleus</keyword>
<dbReference type="KEGG" id="act:ACLA_029870"/>
<dbReference type="SUPFAM" id="SSF52058">
    <property type="entry name" value="L domain-like"/>
    <property type="match status" value="1"/>
</dbReference>
<proteinExistence type="inferred from homology"/>
<dbReference type="GO" id="GO:0072357">
    <property type="term" value="C:PTW/PP1 phosphatase complex"/>
    <property type="evidence" value="ECO:0007669"/>
    <property type="project" value="EnsemblFungi"/>
</dbReference>
<dbReference type="OrthoDB" id="266138at2759"/>